<protein>
    <submittedName>
        <fullName evidence="2">Uncharacterized protein</fullName>
    </submittedName>
</protein>
<organism evidence="2 3">
    <name type="scientific">Cylindrobasidium torrendii FP15055 ss-10</name>
    <dbReference type="NCBI Taxonomy" id="1314674"/>
    <lineage>
        <taxon>Eukaryota</taxon>
        <taxon>Fungi</taxon>
        <taxon>Dikarya</taxon>
        <taxon>Basidiomycota</taxon>
        <taxon>Agaricomycotina</taxon>
        <taxon>Agaricomycetes</taxon>
        <taxon>Agaricomycetidae</taxon>
        <taxon>Agaricales</taxon>
        <taxon>Marasmiineae</taxon>
        <taxon>Physalacriaceae</taxon>
        <taxon>Cylindrobasidium</taxon>
    </lineage>
</organism>
<accession>A0A0D7BLQ2</accession>
<evidence type="ECO:0000313" key="2">
    <source>
        <dbReference type="EMBL" id="KIY70531.1"/>
    </source>
</evidence>
<proteinExistence type="predicted"/>
<reference evidence="2 3" key="1">
    <citation type="journal article" date="2015" name="Fungal Genet. Biol.">
        <title>Evolution of novel wood decay mechanisms in Agaricales revealed by the genome sequences of Fistulina hepatica and Cylindrobasidium torrendii.</title>
        <authorList>
            <person name="Floudas D."/>
            <person name="Held B.W."/>
            <person name="Riley R."/>
            <person name="Nagy L.G."/>
            <person name="Koehler G."/>
            <person name="Ransdell A.S."/>
            <person name="Younus H."/>
            <person name="Chow J."/>
            <person name="Chiniquy J."/>
            <person name="Lipzen A."/>
            <person name="Tritt A."/>
            <person name="Sun H."/>
            <person name="Haridas S."/>
            <person name="LaButti K."/>
            <person name="Ohm R.A."/>
            <person name="Kues U."/>
            <person name="Blanchette R.A."/>
            <person name="Grigoriev I.V."/>
            <person name="Minto R.E."/>
            <person name="Hibbett D.S."/>
        </authorList>
    </citation>
    <scope>NUCLEOTIDE SEQUENCE [LARGE SCALE GENOMIC DNA]</scope>
    <source>
        <strain evidence="2 3">FP15055 ss-10</strain>
    </source>
</reference>
<evidence type="ECO:0000256" key="1">
    <source>
        <dbReference type="SAM" id="MobiDB-lite"/>
    </source>
</evidence>
<dbReference type="EMBL" id="KN880467">
    <property type="protein sequence ID" value="KIY70531.1"/>
    <property type="molecule type" value="Genomic_DNA"/>
</dbReference>
<evidence type="ECO:0000313" key="3">
    <source>
        <dbReference type="Proteomes" id="UP000054007"/>
    </source>
</evidence>
<dbReference type="AlphaFoldDB" id="A0A0D7BLQ2"/>
<sequence length="289" mass="32446">MYPLYRSQDVSTCPIFENPVHHQLVLPHTPITRIEYMLGLGRRELRNNLDCSENLLLVQPCMRERLECGELRFIPSASTCKKMLNVARYNVSCSPGERLLFSEIPEFLADQCHYELTFGHIRWDKKTLLYTRHPVTGHVTTHTAPYPNLPAMTASASPWMATMAAWTSLSVVGNRHETISQIGRAMISARPPDSFQVASSPTISPSSVYKSALLPSVAVCKVPRTSSVKRTRRNEPYYPFAGSDESSRSSDDEVRPSKRTRKTRAATSRTAQTAAAPRTRARCRAQAVH</sequence>
<feature type="region of interest" description="Disordered" evidence="1">
    <location>
        <begin position="233"/>
        <end position="289"/>
    </location>
</feature>
<name>A0A0D7BLQ2_9AGAR</name>
<gene>
    <name evidence="2" type="ORF">CYLTODRAFT_488070</name>
</gene>
<dbReference type="Proteomes" id="UP000054007">
    <property type="component" value="Unassembled WGS sequence"/>
</dbReference>
<feature type="compositionally biased region" description="Low complexity" evidence="1">
    <location>
        <begin position="265"/>
        <end position="289"/>
    </location>
</feature>
<feature type="compositionally biased region" description="Basic and acidic residues" evidence="1">
    <location>
        <begin position="245"/>
        <end position="256"/>
    </location>
</feature>
<keyword evidence="3" id="KW-1185">Reference proteome</keyword>